<dbReference type="AlphaFoldDB" id="A0A1B0CF28"/>
<accession>A0A1B0CF28</accession>
<dbReference type="VEuPathDB" id="VectorBase:LLOJ002948"/>
<dbReference type="InterPro" id="IPR016702">
    <property type="entry name" value="ATP5MG_metazoa"/>
</dbReference>
<evidence type="ECO:0000313" key="13">
    <source>
        <dbReference type="Proteomes" id="UP000092461"/>
    </source>
</evidence>
<name>A0A1B0CF28_LUTLO</name>
<dbReference type="GO" id="GO:0015986">
    <property type="term" value="P:proton motive force-driven ATP synthesis"/>
    <property type="evidence" value="ECO:0007669"/>
    <property type="project" value="UniProtKB-UniRule"/>
</dbReference>
<evidence type="ECO:0000256" key="3">
    <source>
        <dbReference type="ARBA" id="ARBA00022448"/>
    </source>
</evidence>
<reference evidence="12" key="3">
    <citation type="submission" date="2020-05" db="UniProtKB">
        <authorList>
            <consortium name="EnsemblMetazoa"/>
        </authorList>
    </citation>
    <scope>IDENTIFICATION</scope>
    <source>
        <strain evidence="12">Jacobina</strain>
    </source>
</reference>
<evidence type="ECO:0000256" key="7">
    <source>
        <dbReference type="ARBA" id="ARBA00023128"/>
    </source>
</evidence>
<comment type="subcellular location">
    <subcellularLocation>
        <location evidence="1">Mitochondrion membrane</location>
    </subcellularLocation>
</comment>
<dbReference type="VEuPathDB" id="VectorBase:LLONM1_007103"/>
<dbReference type="GO" id="GO:0045259">
    <property type="term" value="C:proton-transporting ATP synthase complex"/>
    <property type="evidence" value="ECO:0007669"/>
    <property type="project" value="UniProtKB-UniRule"/>
</dbReference>
<comment type="similarity">
    <text evidence="2 10">Belongs to the ATPase g subunit family.</text>
</comment>
<keyword evidence="9 10" id="KW-0066">ATP synthesis</keyword>
<keyword evidence="5 10" id="KW-0375">Hydrogen ion transport</keyword>
<evidence type="ECO:0000256" key="1">
    <source>
        <dbReference type="ARBA" id="ARBA00004325"/>
    </source>
</evidence>
<dbReference type="EnsemblMetazoa" id="LLOJ002948-RA">
    <property type="protein sequence ID" value="LLOJ002948-PA"/>
    <property type="gene ID" value="LLOJ002948"/>
</dbReference>
<evidence type="ECO:0000256" key="2">
    <source>
        <dbReference type="ARBA" id="ARBA00005699"/>
    </source>
</evidence>
<evidence type="ECO:0000313" key="12">
    <source>
        <dbReference type="EnsemblMetazoa" id="LLOJ002948-PA"/>
    </source>
</evidence>
<dbReference type="Proteomes" id="UP000092461">
    <property type="component" value="Unassembled WGS sequence"/>
</dbReference>
<dbReference type="InterPro" id="IPR006808">
    <property type="entry name" value="ATP_synth_F0_gsu_mt"/>
</dbReference>
<protein>
    <recommendedName>
        <fullName evidence="10">ATP synthase subunit g</fullName>
        <shortName evidence="10">ATPase subunit g</shortName>
    </recommendedName>
</protein>
<dbReference type="Pfam" id="PF04718">
    <property type="entry name" value="ATP-synt_G"/>
    <property type="match status" value="1"/>
</dbReference>
<dbReference type="GO" id="GO:0015078">
    <property type="term" value="F:proton transmembrane transporter activity"/>
    <property type="evidence" value="ECO:0007669"/>
    <property type="project" value="UniProtKB-UniRule"/>
</dbReference>
<dbReference type="GO" id="GO:0031966">
    <property type="term" value="C:mitochondrial membrane"/>
    <property type="evidence" value="ECO:0007669"/>
    <property type="project" value="UniProtKB-SubCell"/>
</dbReference>
<keyword evidence="6 10" id="KW-0406">Ion transport</keyword>
<evidence type="ECO:0000256" key="4">
    <source>
        <dbReference type="ARBA" id="ARBA00022547"/>
    </source>
</evidence>
<dbReference type="EMBL" id="GITU01005601">
    <property type="protein sequence ID" value="MBC1174304.1"/>
    <property type="molecule type" value="Transcribed_RNA"/>
</dbReference>
<evidence type="ECO:0000313" key="11">
    <source>
        <dbReference type="EMBL" id="MBC1174304.1"/>
    </source>
</evidence>
<keyword evidence="13" id="KW-1185">Reference proteome</keyword>
<reference evidence="11" key="2">
    <citation type="journal article" date="2020" name="BMC">
        <title>Leishmania infection induces a limited differential gene expression in the sand fly midgut.</title>
        <authorList>
            <person name="Coutinho-Abreu I.V."/>
            <person name="Serafim T.D."/>
            <person name="Meneses C."/>
            <person name="Kamhawi S."/>
            <person name="Oliveira F."/>
            <person name="Valenzuela J.G."/>
        </authorList>
    </citation>
    <scope>NUCLEOTIDE SEQUENCE</scope>
    <source>
        <strain evidence="11">Jacobina</strain>
        <tissue evidence="11">Midgut</tissue>
    </source>
</reference>
<reference evidence="13" key="1">
    <citation type="submission" date="2012-05" db="EMBL/GenBank/DDBJ databases">
        <title>Whole Genome Assembly of Lutzomyia longipalpis.</title>
        <authorList>
            <person name="Richards S."/>
            <person name="Qu C."/>
            <person name="Dillon R."/>
            <person name="Worley K."/>
            <person name="Scherer S."/>
            <person name="Batterton M."/>
            <person name="Taylor A."/>
            <person name="Hawes A."/>
            <person name="Hernandez B."/>
            <person name="Kovar C."/>
            <person name="Mandapat C."/>
            <person name="Pham C."/>
            <person name="Qu C."/>
            <person name="Jing C."/>
            <person name="Bess C."/>
            <person name="Bandaranaike D."/>
            <person name="Ngo D."/>
            <person name="Ongeri F."/>
            <person name="Arias F."/>
            <person name="Lara F."/>
            <person name="Weissenberger G."/>
            <person name="Kamau G."/>
            <person name="Han H."/>
            <person name="Shen H."/>
            <person name="Dinh H."/>
            <person name="Khalil I."/>
            <person name="Jones J."/>
            <person name="Shafer J."/>
            <person name="Jayaseelan J."/>
            <person name="Quiroz J."/>
            <person name="Blankenburg K."/>
            <person name="Nguyen L."/>
            <person name="Jackson L."/>
            <person name="Francisco L."/>
            <person name="Tang L.-Y."/>
            <person name="Pu L.-L."/>
            <person name="Perales L."/>
            <person name="Lorensuhewa L."/>
            <person name="Munidasa M."/>
            <person name="Coyle M."/>
            <person name="Taylor M."/>
            <person name="Puazo M."/>
            <person name="Firestine M."/>
            <person name="Scheel M."/>
            <person name="Javaid M."/>
            <person name="Wang M."/>
            <person name="Li M."/>
            <person name="Tabassum N."/>
            <person name="Saada N."/>
            <person name="Osuji N."/>
            <person name="Aqrawi P."/>
            <person name="Fu Q."/>
            <person name="Thornton R."/>
            <person name="Raj R."/>
            <person name="Goodspeed R."/>
            <person name="Mata R."/>
            <person name="Najjar R."/>
            <person name="Gubbala S."/>
            <person name="Lee S."/>
            <person name="Denson S."/>
            <person name="Patil S."/>
            <person name="Macmil S."/>
            <person name="Qi S."/>
            <person name="Matskevitch T."/>
            <person name="Palculict T."/>
            <person name="Mathew T."/>
            <person name="Vee V."/>
            <person name="Velamala V."/>
            <person name="Korchina V."/>
            <person name="Cai W."/>
            <person name="Liu W."/>
            <person name="Dai W."/>
            <person name="Zou X."/>
            <person name="Zhu Y."/>
            <person name="Zhang Y."/>
            <person name="Wu Y.-Q."/>
            <person name="Xin Y."/>
            <person name="Nazarath L."/>
            <person name="Kovar C."/>
            <person name="Han Y."/>
            <person name="Muzny D."/>
            <person name="Gibbs R."/>
        </authorList>
    </citation>
    <scope>NUCLEOTIDE SEQUENCE [LARGE SCALE GENOMIC DNA]</scope>
    <source>
        <strain evidence="13">Jacobina</strain>
    </source>
</reference>
<keyword evidence="8 10" id="KW-0472">Membrane</keyword>
<keyword evidence="3 10" id="KW-0813">Transport</keyword>
<keyword evidence="4 10" id="KW-0138">CF(0)</keyword>
<proteinExistence type="inferred from homology"/>
<organism evidence="12 13">
    <name type="scientific">Lutzomyia longipalpis</name>
    <name type="common">Sand fly</name>
    <dbReference type="NCBI Taxonomy" id="7200"/>
    <lineage>
        <taxon>Eukaryota</taxon>
        <taxon>Metazoa</taxon>
        <taxon>Ecdysozoa</taxon>
        <taxon>Arthropoda</taxon>
        <taxon>Hexapoda</taxon>
        <taxon>Insecta</taxon>
        <taxon>Pterygota</taxon>
        <taxon>Neoptera</taxon>
        <taxon>Endopterygota</taxon>
        <taxon>Diptera</taxon>
        <taxon>Nematocera</taxon>
        <taxon>Psychodoidea</taxon>
        <taxon>Psychodidae</taxon>
        <taxon>Lutzomyia</taxon>
        <taxon>Lutzomyia</taxon>
    </lineage>
</organism>
<evidence type="ECO:0000256" key="6">
    <source>
        <dbReference type="ARBA" id="ARBA00023065"/>
    </source>
</evidence>
<dbReference type="PIRSF" id="PIRSF017835">
    <property type="entry name" value="ATP-synth_g_mitoch_animal"/>
    <property type="match status" value="1"/>
</dbReference>
<evidence type="ECO:0000256" key="10">
    <source>
        <dbReference type="PIRNR" id="PIRNR017835"/>
    </source>
</evidence>
<evidence type="ECO:0000256" key="5">
    <source>
        <dbReference type="ARBA" id="ARBA00022781"/>
    </source>
</evidence>
<dbReference type="PANTHER" id="PTHR12386">
    <property type="entry name" value="ATP SYNTHASE SUBUNIT"/>
    <property type="match status" value="1"/>
</dbReference>
<sequence length="112" mass="12947">MKFEVIIKIGRTIGKSALFVKNIYMRTSPKVETFIKFARVELIPPTRQDLPAIREQCRSLYCQMLLGNWRYTTVREAWLNALVATEVLMWFFVGECIGKRHLVGYNVSGTST</sequence>
<evidence type="ECO:0000256" key="8">
    <source>
        <dbReference type="ARBA" id="ARBA00023136"/>
    </source>
</evidence>
<dbReference type="EMBL" id="AJWK01009604">
    <property type="status" value="NOT_ANNOTATED_CDS"/>
    <property type="molecule type" value="Genomic_DNA"/>
</dbReference>
<evidence type="ECO:0000256" key="9">
    <source>
        <dbReference type="ARBA" id="ARBA00023310"/>
    </source>
</evidence>
<keyword evidence="7 10" id="KW-0496">Mitochondrion</keyword>